<evidence type="ECO:0000313" key="5">
    <source>
        <dbReference type="Proteomes" id="UP000294802"/>
    </source>
</evidence>
<dbReference type="InterPro" id="IPR014001">
    <property type="entry name" value="Helicase_ATP-bd"/>
</dbReference>
<evidence type="ECO:0000256" key="1">
    <source>
        <dbReference type="ARBA" id="ARBA00022801"/>
    </source>
</evidence>
<dbReference type="GO" id="GO:0016787">
    <property type="term" value="F:hydrolase activity"/>
    <property type="evidence" value="ECO:0007669"/>
    <property type="project" value="UniProtKB-KW"/>
</dbReference>
<keyword evidence="4" id="KW-0067">ATP-binding</keyword>
<dbReference type="PROSITE" id="PS51192">
    <property type="entry name" value="HELICASE_ATP_BIND_1"/>
    <property type="match status" value="1"/>
</dbReference>
<dbReference type="InterPro" id="IPR038718">
    <property type="entry name" value="SNF2-like_sf"/>
</dbReference>
<evidence type="ECO:0000313" key="4">
    <source>
        <dbReference type="EMBL" id="TDM07714.1"/>
    </source>
</evidence>
<dbReference type="OrthoDB" id="9802848at2"/>
<proteinExistence type="predicted"/>
<dbReference type="SMART" id="SM00490">
    <property type="entry name" value="HELICc"/>
    <property type="match status" value="1"/>
</dbReference>
<name>A0A4R6BTS2_9STAP</name>
<accession>A0A4R6BTS2</accession>
<reference evidence="4 5" key="1">
    <citation type="submission" date="2019-01" db="EMBL/GenBank/DDBJ databases">
        <title>Draft genome sequences of the type strains of six Macrococcus species.</title>
        <authorList>
            <person name="Mazhar S."/>
            <person name="Altermann E."/>
            <person name="Hill C."/>
            <person name="Mcauliffe O."/>
        </authorList>
    </citation>
    <scope>NUCLEOTIDE SEQUENCE [LARGE SCALE GENOMIC DNA]</scope>
    <source>
        <strain evidence="4 5">CCM4815</strain>
    </source>
</reference>
<dbReference type="GO" id="GO:0004386">
    <property type="term" value="F:helicase activity"/>
    <property type="evidence" value="ECO:0007669"/>
    <property type="project" value="UniProtKB-KW"/>
</dbReference>
<dbReference type="PANTHER" id="PTHR45629">
    <property type="entry name" value="SNF2/RAD54 FAMILY MEMBER"/>
    <property type="match status" value="1"/>
</dbReference>
<dbReference type="InterPro" id="IPR000330">
    <property type="entry name" value="SNF2_N"/>
</dbReference>
<dbReference type="InterPro" id="IPR027417">
    <property type="entry name" value="P-loop_NTPase"/>
</dbReference>
<dbReference type="CDD" id="cd18793">
    <property type="entry name" value="SF2_C_SNF"/>
    <property type="match status" value="1"/>
</dbReference>
<dbReference type="PROSITE" id="PS51194">
    <property type="entry name" value="HELICASE_CTER"/>
    <property type="match status" value="1"/>
</dbReference>
<dbReference type="InterPro" id="IPR001650">
    <property type="entry name" value="Helicase_C-like"/>
</dbReference>
<dbReference type="SUPFAM" id="SSF52540">
    <property type="entry name" value="P-loop containing nucleoside triphosphate hydrolases"/>
    <property type="match status" value="2"/>
</dbReference>
<feature type="domain" description="Helicase C-terminal" evidence="3">
    <location>
        <begin position="677"/>
        <end position="838"/>
    </location>
</feature>
<evidence type="ECO:0000259" key="2">
    <source>
        <dbReference type="PROSITE" id="PS51192"/>
    </source>
</evidence>
<dbReference type="SMART" id="SM00487">
    <property type="entry name" value="DEXDc"/>
    <property type="match status" value="1"/>
</dbReference>
<keyword evidence="4" id="KW-0347">Helicase</keyword>
<comment type="caution">
    <text evidence="4">The sequence shown here is derived from an EMBL/GenBank/DDBJ whole genome shotgun (WGS) entry which is preliminary data.</text>
</comment>
<dbReference type="AlphaFoldDB" id="A0A4R6BTS2"/>
<protein>
    <submittedName>
        <fullName evidence="4">Helicase SNF2</fullName>
    </submittedName>
</protein>
<keyword evidence="4" id="KW-0547">Nucleotide-binding</keyword>
<dbReference type="InterPro" id="IPR049730">
    <property type="entry name" value="SNF2/RAD54-like_C"/>
</dbReference>
<dbReference type="Pfam" id="PF00176">
    <property type="entry name" value="SNF2-rel_dom"/>
    <property type="match status" value="1"/>
</dbReference>
<dbReference type="CDD" id="cd09179">
    <property type="entry name" value="PLDc_N_DEXD_a"/>
    <property type="match status" value="1"/>
</dbReference>
<dbReference type="Gene3D" id="3.40.50.10810">
    <property type="entry name" value="Tandem AAA-ATPase domain"/>
    <property type="match status" value="1"/>
</dbReference>
<gene>
    <name evidence="4" type="ORF">ERX29_08200</name>
</gene>
<dbReference type="RefSeq" id="WP_133444229.1">
    <property type="nucleotide sequence ID" value="NZ_SCWB01000013.1"/>
</dbReference>
<dbReference type="Pfam" id="PF00271">
    <property type="entry name" value="Helicase_C"/>
    <property type="match status" value="1"/>
</dbReference>
<dbReference type="GO" id="GO:0005524">
    <property type="term" value="F:ATP binding"/>
    <property type="evidence" value="ECO:0007669"/>
    <property type="project" value="InterPro"/>
</dbReference>
<dbReference type="InterPro" id="IPR050496">
    <property type="entry name" value="SNF2_RAD54_helicase_repair"/>
</dbReference>
<sequence>MLRNLENILSCTYDSTINDITNDFYIPVLSEAIVYKRVSCYFSSKSLSIYATGLDKFAENGGYMQLIISEDISEDDYQEIIKGYEERTKDEILDEEDLRKLGNLAYLISIGKADVKLGFVDNGLFHSKWGLFKDKNDDYIYFNGSNNETASAINKNYESFDVDYSWDTSANVQKRVNERIRKFDLLWGNRFQGTTVIDITDLTYEIIKKYNKGQIIQMTDFNNALVLSMEDNQFLFKDFTDGTKTNKSSFVSKFSAYTDEERPFPYLSLNIDYLKLERIIDIAKKQSKKKEFKFIVSPEVINFINQNKYSIEEYRKTGLTLKNKDERWTQDFITFSNVVNEAIDRPLLKRQLESAFYMMTQKRAANFSVPGAGKTAMILGVFAYLNSKHMKNPMKRMLVICPKNAFKSWKDEFKLVFGSKKSLYLLNVQDEKIRENLLDFEIEWFQANLILVNYESLKRYRESIIKCLRFDANTMLIFDEVHRVKGLSSSRAEYSLEISRFADYKYVLTGTPIPNSYQDIYNFLHIMYYDEYDKHFGYQTNFLKNPNAQDELMINEKLSPYFWRINKDQLNVPKAEDDKIIKVSPSIEQLQLAESIYLSGHNSLATLIRLIQLSTNPELIAKSIQLKDFGLSDEDYLNEEDEAILTEQMKNNLKNAIHNSAVKNIANWDLSKVNSPKFNRGIELIKELIAENKKVLVWALFVDTIHKIKNELINIGISTEIIYGATPNDEREEIIETYKEDNNKIQVLISNPNTLGESVSLHKAVHDAIYFEYNFNLTFILQSRDRIHRLGLNENDKTNYYVLMTDSTQDYYNFIDEKIYESLKLKEERMRNAIDSDILRPEFTDTEFEEAKSIIMSERKF</sequence>
<organism evidence="4 5">
    <name type="scientific">Macrococcus lamae</name>
    <dbReference type="NCBI Taxonomy" id="198484"/>
    <lineage>
        <taxon>Bacteria</taxon>
        <taxon>Bacillati</taxon>
        <taxon>Bacillota</taxon>
        <taxon>Bacilli</taxon>
        <taxon>Bacillales</taxon>
        <taxon>Staphylococcaceae</taxon>
        <taxon>Macrococcus</taxon>
    </lineage>
</organism>
<keyword evidence="1" id="KW-0378">Hydrolase</keyword>
<dbReference type="PANTHER" id="PTHR45629:SF7">
    <property type="entry name" value="DNA EXCISION REPAIR PROTEIN ERCC-6-RELATED"/>
    <property type="match status" value="1"/>
</dbReference>
<dbReference type="Proteomes" id="UP000294802">
    <property type="component" value="Unassembled WGS sequence"/>
</dbReference>
<dbReference type="Gene3D" id="3.40.50.300">
    <property type="entry name" value="P-loop containing nucleotide triphosphate hydrolases"/>
    <property type="match status" value="1"/>
</dbReference>
<evidence type="ECO:0000259" key="3">
    <source>
        <dbReference type="PROSITE" id="PS51194"/>
    </source>
</evidence>
<dbReference type="CDD" id="cd17919">
    <property type="entry name" value="DEXHc_Snf"/>
    <property type="match status" value="1"/>
</dbReference>
<keyword evidence="5" id="KW-1185">Reference proteome</keyword>
<feature type="domain" description="Helicase ATP-binding" evidence="2">
    <location>
        <begin position="355"/>
        <end position="530"/>
    </location>
</feature>
<dbReference type="EMBL" id="SCWB01000013">
    <property type="protein sequence ID" value="TDM07714.1"/>
    <property type="molecule type" value="Genomic_DNA"/>
</dbReference>